<evidence type="ECO:0000259" key="2">
    <source>
        <dbReference type="Pfam" id="PF04892"/>
    </source>
</evidence>
<accession>A0A7U6GG63</accession>
<proteinExistence type="predicted"/>
<protein>
    <recommendedName>
        <fullName evidence="2">VanZ-like domain-containing protein</fullName>
    </recommendedName>
</protein>
<gene>
    <name evidence="3" type="ORF">TBH_C0074</name>
</gene>
<feature type="transmembrane region" description="Helical" evidence="1">
    <location>
        <begin position="6"/>
        <end position="22"/>
    </location>
</feature>
<evidence type="ECO:0000256" key="1">
    <source>
        <dbReference type="SAM" id="Phobius"/>
    </source>
</evidence>
<sequence>MGARLFLGLALLIITYMALTPLPDVIQEYINDKLGHALVFLFLAALAHAGWPENGFGWRHGLWLMAYGIGLECLQYFVPDRFFSVADMIADAAGILAWLPLAHLVPQGVCTPSGQRAS</sequence>
<name>A0A7U6GG63_9GAMM</name>
<feature type="transmembrane region" description="Helical" evidence="1">
    <location>
        <begin position="57"/>
        <end position="78"/>
    </location>
</feature>
<dbReference type="AlphaFoldDB" id="A0A7U6GG63"/>
<organism evidence="3 4">
    <name type="scientific">Thiolapillus brandeum</name>
    <dbReference type="NCBI Taxonomy" id="1076588"/>
    <lineage>
        <taxon>Bacteria</taxon>
        <taxon>Pseudomonadati</taxon>
        <taxon>Pseudomonadota</taxon>
        <taxon>Gammaproteobacteria</taxon>
        <taxon>Chromatiales</taxon>
        <taxon>Sedimenticolaceae</taxon>
        <taxon>Thiolapillus</taxon>
    </lineage>
</organism>
<dbReference type="Pfam" id="PF04892">
    <property type="entry name" value="VanZ"/>
    <property type="match status" value="1"/>
</dbReference>
<dbReference type="Proteomes" id="UP000031631">
    <property type="component" value="Chromosome"/>
</dbReference>
<keyword evidence="1" id="KW-0812">Transmembrane</keyword>
<dbReference type="OrthoDB" id="6197466at2"/>
<dbReference type="KEGG" id="tbn:TBH_C0074"/>
<reference evidence="3 4" key="1">
    <citation type="journal article" date="2014" name="PLoS ONE">
        <title>Physiological and genomic features of a novel sulfur-oxidizing gammaproteobacterium belonging to a previously uncultivated symbiotic lineage isolated from a hydrothermal vent.</title>
        <authorList>
            <person name="Nunoura T."/>
            <person name="Takaki Y."/>
            <person name="Kazama H."/>
            <person name="Kakuta J."/>
            <person name="Shimamura S."/>
            <person name="Makita H."/>
            <person name="Hirai M."/>
            <person name="Miyazaki M."/>
            <person name="Takai K."/>
        </authorList>
    </citation>
    <scope>NUCLEOTIDE SEQUENCE [LARGE SCALE GENOMIC DNA]</scope>
    <source>
        <strain evidence="3 4">Hiromi1</strain>
    </source>
</reference>
<feature type="transmembrane region" description="Helical" evidence="1">
    <location>
        <begin position="34"/>
        <end position="51"/>
    </location>
</feature>
<dbReference type="EMBL" id="AP012273">
    <property type="protein sequence ID" value="BAO43023.1"/>
    <property type="molecule type" value="Genomic_DNA"/>
</dbReference>
<feature type="domain" description="VanZ-like" evidence="2">
    <location>
        <begin position="32"/>
        <end position="103"/>
    </location>
</feature>
<evidence type="ECO:0000313" key="4">
    <source>
        <dbReference type="Proteomes" id="UP000031631"/>
    </source>
</evidence>
<evidence type="ECO:0000313" key="3">
    <source>
        <dbReference type="EMBL" id="BAO43023.1"/>
    </source>
</evidence>
<keyword evidence="1" id="KW-1133">Transmembrane helix</keyword>
<keyword evidence="4" id="KW-1185">Reference proteome</keyword>
<dbReference type="InterPro" id="IPR006976">
    <property type="entry name" value="VanZ-like"/>
</dbReference>
<dbReference type="NCBIfam" id="NF037970">
    <property type="entry name" value="vanZ_1"/>
    <property type="match status" value="1"/>
</dbReference>
<dbReference type="RefSeq" id="WP_052469741.1">
    <property type="nucleotide sequence ID" value="NZ_AP012273.1"/>
</dbReference>
<keyword evidence="1" id="KW-0472">Membrane</keyword>